<dbReference type="Gene3D" id="1.10.260.40">
    <property type="entry name" value="lambda repressor-like DNA-binding domains"/>
    <property type="match status" value="1"/>
</dbReference>
<dbReference type="Proteomes" id="UP000198901">
    <property type="component" value="Unassembled WGS sequence"/>
</dbReference>
<evidence type="ECO:0000259" key="1">
    <source>
        <dbReference type="PROSITE" id="PS50943"/>
    </source>
</evidence>
<evidence type="ECO:0000313" key="3">
    <source>
        <dbReference type="Proteomes" id="UP000198901"/>
    </source>
</evidence>
<dbReference type="PROSITE" id="PS50943">
    <property type="entry name" value="HTH_CROC1"/>
    <property type="match status" value="1"/>
</dbReference>
<organism evidence="2 3">
    <name type="scientific">Siphonobacter aquaeclarae</name>
    <dbReference type="NCBI Taxonomy" id="563176"/>
    <lineage>
        <taxon>Bacteria</taxon>
        <taxon>Pseudomonadati</taxon>
        <taxon>Bacteroidota</taxon>
        <taxon>Cytophagia</taxon>
        <taxon>Cytophagales</taxon>
        <taxon>Cytophagaceae</taxon>
        <taxon>Siphonobacter</taxon>
    </lineage>
</organism>
<dbReference type="InterPro" id="IPR010982">
    <property type="entry name" value="Lambda_DNA-bd_dom_sf"/>
</dbReference>
<dbReference type="STRING" id="563176.SAMN04488090_2798"/>
<gene>
    <name evidence="2" type="ORF">SAMN04488090_2798</name>
</gene>
<dbReference type="Pfam" id="PF01381">
    <property type="entry name" value="HTH_3"/>
    <property type="match status" value="1"/>
</dbReference>
<dbReference type="InterPro" id="IPR001387">
    <property type="entry name" value="Cro/C1-type_HTH"/>
</dbReference>
<protein>
    <submittedName>
        <fullName evidence="2">Helix-turn-helix</fullName>
    </submittedName>
</protein>
<accession>A0A1G9R938</accession>
<feature type="domain" description="HTH cro/C1-type" evidence="1">
    <location>
        <begin position="12"/>
        <end position="66"/>
    </location>
</feature>
<proteinExistence type="predicted"/>
<dbReference type="AlphaFoldDB" id="A0A1G9R938"/>
<keyword evidence="3" id="KW-1185">Reference proteome</keyword>
<dbReference type="GO" id="GO:0003677">
    <property type="term" value="F:DNA binding"/>
    <property type="evidence" value="ECO:0007669"/>
    <property type="project" value="InterPro"/>
</dbReference>
<dbReference type="EMBL" id="FNGS01000005">
    <property type="protein sequence ID" value="SDM19786.1"/>
    <property type="molecule type" value="Genomic_DNA"/>
</dbReference>
<dbReference type="OrthoDB" id="1859224at2"/>
<dbReference type="CDD" id="cd00093">
    <property type="entry name" value="HTH_XRE"/>
    <property type="match status" value="1"/>
</dbReference>
<dbReference type="RefSeq" id="WP_093203267.1">
    <property type="nucleotide sequence ID" value="NZ_FNGS01000005.1"/>
</dbReference>
<sequence>MEFNQNHTGFTIRRILKLKGISVSETAKFLGMSVSGVYDIFKRKSITDDALLEKIAELTEEPVAEILSHDASGRFREDEDTISSYERAIFEWKTENEFLKEQIKEKDYLIKMLIEKMTGK</sequence>
<dbReference type="SMART" id="SM00530">
    <property type="entry name" value="HTH_XRE"/>
    <property type="match status" value="1"/>
</dbReference>
<dbReference type="SUPFAM" id="SSF47413">
    <property type="entry name" value="lambda repressor-like DNA-binding domains"/>
    <property type="match status" value="1"/>
</dbReference>
<evidence type="ECO:0000313" key="2">
    <source>
        <dbReference type="EMBL" id="SDM19786.1"/>
    </source>
</evidence>
<name>A0A1G9R938_9BACT</name>
<reference evidence="2 3" key="1">
    <citation type="submission" date="2016-10" db="EMBL/GenBank/DDBJ databases">
        <authorList>
            <person name="de Groot N.N."/>
        </authorList>
    </citation>
    <scope>NUCLEOTIDE SEQUENCE [LARGE SCALE GENOMIC DNA]</scope>
    <source>
        <strain evidence="2 3">DSM 21668</strain>
    </source>
</reference>